<dbReference type="InterPro" id="IPR027417">
    <property type="entry name" value="P-loop_NTPase"/>
</dbReference>
<dbReference type="SUPFAM" id="SSF52540">
    <property type="entry name" value="P-loop containing nucleoside triphosphate hydrolases"/>
    <property type="match status" value="1"/>
</dbReference>
<evidence type="ECO:0000256" key="1">
    <source>
        <dbReference type="SAM" id="Coils"/>
    </source>
</evidence>
<dbReference type="HOGENOM" id="CLU_009040_1_0_9"/>
<dbReference type="Pfam" id="PF13555">
    <property type="entry name" value="AAA_29"/>
    <property type="match status" value="1"/>
</dbReference>
<feature type="coiled-coil region" evidence="1">
    <location>
        <begin position="416"/>
        <end position="443"/>
    </location>
</feature>
<dbReference type="Pfam" id="PF13558">
    <property type="entry name" value="SbcC_Walker_B"/>
    <property type="match status" value="1"/>
</dbReference>
<evidence type="ECO:0000313" key="4">
    <source>
        <dbReference type="Proteomes" id="UP000001572"/>
    </source>
</evidence>
<dbReference type="eggNOG" id="COG4913">
    <property type="taxonomic scope" value="Bacteria"/>
</dbReference>
<feature type="coiled-coil region" evidence="1">
    <location>
        <begin position="776"/>
        <end position="803"/>
    </location>
</feature>
<protein>
    <submittedName>
        <fullName evidence="3">MukB N-terminal domain/M protein repeat protein</fullName>
    </submittedName>
</protein>
<name>A6TQ43_ALKMQ</name>
<dbReference type="Gene3D" id="3.40.50.300">
    <property type="entry name" value="P-loop containing nucleotide triphosphate hydrolases"/>
    <property type="match status" value="2"/>
</dbReference>
<dbReference type="AlphaFoldDB" id="A6TQ43"/>
<feature type="coiled-coil region" evidence="1">
    <location>
        <begin position="223"/>
        <end position="257"/>
    </location>
</feature>
<evidence type="ECO:0000256" key="2">
    <source>
        <dbReference type="SAM" id="MobiDB-lite"/>
    </source>
</evidence>
<gene>
    <name evidence="3" type="ordered locus">Amet_2152</name>
</gene>
<feature type="coiled-coil region" evidence="1">
    <location>
        <begin position="689"/>
        <end position="744"/>
    </location>
</feature>
<feature type="region of interest" description="Disordered" evidence="2">
    <location>
        <begin position="277"/>
        <end position="297"/>
    </location>
</feature>
<dbReference type="Proteomes" id="UP000001572">
    <property type="component" value="Chromosome"/>
</dbReference>
<keyword evidence="4" id="KW-1185">Reference proteome</keyword>
<evidence type="ECO:0000313" key="3">
    <source>
        <dbReference type="EMBL" id="ABR48311.1"/>
    </source>
</evidence>
<dbReference type="RefSeq" id="WP_012063288.1">
    <property type="nucleotide sequence ID" value="NC_009633.1"/>
</dbReference>
<organism evidence="3 4">
    <name type="scientific">Alkaliphilus metalliredigens (strain QYMF)</name>
    <dbReference type="NCBI Taxonomy" id="293826"/>
    <lineage>
        <taxon>Bacteria</taxon>
        <taxon>Bacillati</taxon>
        <taxon>Bacillota</taxon>
        <taxon>Clostridia</taxon>
        <taxon>Peptostreptococcales</taxon>
        <taxon>Natronincolaceae</taxon>
        <taxon>Alkaliphilus</taxon>
    </lineage>
</organism>
<dbReference type="GO" id="GO:0000731">
    <property type="term" value="P:DNA synthesis involved in DNA repair"/>
    <property type="evidence" value="ECO:0007669"/>
    <property type="project" value="TreeGrafter"/>
</dbReference>
<dbReference type="OrthoDB" id="174137at2"/>
<feature type="compositionally biased region" description="Basic and acidic residues" evidence="2">
    <location>
        <begin position="285"/>
        <end position="297"/>
    </location>
</feature>
<dbReference type="KEGG" id="amt:Amet_2152"/>
<sequence length="1081" mass="126105">MKKLTKIKLINWHYLTNVTIDIHDNCLITGDNGSGKSTILDAIQYVLTGGRARFNSAAHEKAKRDLLGYVRCKTGKDTNAYERKGDVTAHVALEFYEESKKRSFVLGAVIDSSSDLSNPKVIFYRIVNQKIEDKLFLNGAVPKNISQFKVSTKSFQTKILPTQTAAREDFNHSLGSIGHRFFELLPKALAFKAIENVKDFVYSYILDEKEVNIDYLKENVRTYMDFERVLEGIKQKLERLEEIQKEYEEVLRVEENIRIHDYIILKSQKDTEEEKLKSKNMLLSKRQEQSSKEKESEVQHINQLDLLKERESDIRKSLLTNDTYQLMRSLEHDIKLLENSKRELDNEQQGFMTALQTELDRMKKIHGLNIEIKGLKDFVERSQTLDNPPSVGDFCESAFVLEESFNEVSGQFNENLFKLKSSKEDKEKQLRKVNEEIQILDSKKLVHNKEVIALQRVIGSELEKLEGKRIEAKIICELLEVSDPIWQDAVEGYLNTQRFNLLVDPQYFDDSLHAYERYKKSNGIHGVGLINTQQLEKYQECDENSLAAVVTSKNKYAKYYINMVLGKVIRCDAVENLKKYQRSITPTCMVYQNHTARQINPQIYKKPYIGSEAYKKQLVLKVEEQKQLKEVLLGLGEEIEKLNEIMKLMIKPRFEYLREHSDVQIKVNQKHEEIGTKQEELKRIDRSTIMELDLELESIKKTIDAKEKELKTINGRVIRLDFEMEQLEKEINQFEDRVHGIAKQIINYETQHGEILDKANERYQAGLKLRKPYDIHQNFTRSRQGLDTKLNNAENELMYQQRQYNNDYHFGGAEGKAGMEDFNRENKVLRESKVIEYEEKINGARQKAEEEFKEHFISKLQENIVSAQNEFKKLNQALKGIQFGQDEYKFYFSANKQYDKFYRMIMDENNLGGNTLFTGVYRQKHKEAMEELFERITVDNDESRKALEKFTDYRTFMDYDIKIYHSDGSTSSFAKVCREKSGGETQTPYYVAIAASFVQLYDSGIHQDKLGIILLDEAFDKMDENRIDSMMSFFSKLDLQLLIASPPQKIETIGPHVGTTLVVTKEDNFSWVEAFRIDEEL</sequence>
<proteinExistence type="predicted"/>
<dbReference type="EMBL" id="CP000724">
    <property type="protein sequence ID" value="ABR48311.1"/>
    <property type="molecule type" value="Genomic_DNA"/>
</dbReference>
<accession>A6TQ43</accession>
<feature type="coiled-coil region" evidence="1">
    <location>
        <begin position="834"/>
        <end position="877"/>
    </location>
</feature>
<dbReference type="GO" id="GO:0006302">
    <property type="term" value="P:double-strand break repair"/>
    <property type="evidence" value="ECO:0007669"/>
    <property type="project" value="TreeGrafter"/>
</dbReference>
<keyword evidence="1" id="KW-0175">Coiled coil</keyword>
<dbReference type="PANTHER" id="PTHR32182:SF0">
    <property type="entry name" value="DNA REPLICATION AND REPAIR PROTEIN RECF"/>
    <property type="match status" value="1"/>
</dbReference>
<dbReference type="PANTHER" id="PTHR32182">
    <property type="entry name" value="DNA REPLICATION AND REPAIR PROTEIN RECF"/>
    <property type="match status" value="1"/>
</dbReference>
<reference evidence="4" key="1">
    <citation type="journal article" date="2016" name="Genome Announc.">
        <title>Complete genome sequence of Alkaliphilus metalliredigens strain QYMF, an alkaliphilic and metal-reducing bacterium isolated from borax-contaminated leachate ponds.</title>
        <authorList>
            <person name="Hwang C."/>
            <person name="Copeland A."/>
            <person name="Lucas S."/>
            <person name="Lapidus A."/>
            <person name="Barry K."/>
            <person name="Detter J.C."/>
            <person name="Glavina Del Rio T."/>
            <person name="Hammon N."/>
            <person name="Israni S."/>
            <person name="Dalin E."/>
            <person name="Tice H."/>
            <person name="Pitluck S."/>
            <person name="Chertkov O."/>
            <person name="Brettin T."/>
            <person name="Bruce D."/>
            <person name="Han C."/>
            <person name="Schmutz J."/>
            <person name="Larimer F."/>
            <person name="Land M.L."/>
            <person name="Hauser L."/>
            <person name="Kyrpides N."/>
            <person name="Mikhailova N."/>
            <person name="Ye Q."/>
            <person name="Zhou J."/>
            <person name="Richardson P."/>
            <person name="Fields M.W."/>
        </authorList>
    </citation>
    <scope>NUCLEOTIDE SEQUENCE [LARGE SCALE GENOMIC DNA]</scope>
    <source>
        <strain evidence="4">QYMF</strain>
    </source>
</reference>
<dbReference type="STRING" id="293826.Amet_2152"/>